<proteinExistence type="predicted"/>
<dbReference type="KEGG" id="tbg:TbgDal_XI4820"/>
<organism evidence="5 6">
    <name type="scientific">Trypanosoma brucei gambiense (strain MHOM/CI/86/DAL972)</name>
    <dbReference type="NCBI Taxonomy" id="679716"/>
    <lineage>
        <taxon>Eukaryota</taxon>
        <taxon>Discoba</taxon>
        <taxon>Euglenozoa</taxon>
        <taxon>Kinetoplastea</taxon>
        <taxon>Metakinetoplastina</taxon>
        <taxon>Trypanosomatida</taxon>
        <taxon>Trypanosomatidae</taxon>
        <taxon>Trypanosoma</taxon>
    </lineage>
</organism>
<dbReference type="GO" id="GO:0005829">
    <property type="term" value="C:cytosol"/>
    <property type="evidence" value="ECO:0007669"/>
    <property type="project" value="TreeGrafter"/>
</dbReference>
<comment type="subcellular location">
    <subcellularLocation>
        <location evidence="1">Cytoplasm</location>
    </subcellularLocation>
</comment>
<dbReference type="RefSeq" id="XP_011779628.1">
    <property type="nucleotide sequence ID" value="XM_011781326.1"/>
</dbReference>
<dbReference type="EMBL" id="FN554974">
    <property type="protein sequence ID" value="CBH17364.1"/>
    <property type="molecule type" value="Genomic_DNA"/>
</dbReference>
<evidence type="ECO:0000256" key="1">
    <source>
        <dbReference type="ARBA" id="ARBA00004496"/>
    </source>
</evidence>
<protein>
    <recommendedName>
        <fullName evidence="7">Importin N-terminal domain-containing protein</fullName>
    </recommendedName>
</protein>
<dbReference type="GO" id="GO:0006606">
    <property type="term" value="P:protein import into nucleus"/>
    <property type="evidence" value="ECO:0007669"/>
    <property type="project" value="TreeGrafter"/>
</dbReference>
<evidence type="ECO:0000256" key="2">
    <source>
        <dbReference type="ARBA" id="ARBA00022490"/>
    </source>
</evidence>
<dbReference type="SUPFAM" id="SSF48371">
    <property type="entry name" value="ARM repeat"/>
    <property type="match status" value="1"/>
</dbReference>
<dbReference type="InterPro" id="IPR011989">
    <property type="entry name" value="ARM-like"/>
</dbReference>
<name>D0A6R3_TRYB9</name>
<dbReference type="GO" id="GO:0005635">
    <property type="term" value="C:nuclear envelope"/>
    <property type="evidence" value="ECO:0007669"/>
    <property type="project" value="TreeGrafter"/>
</dbReference>
<feature type="region of interest" description="Disordered" evidence="4">
    <location>
        <begin position="1036"/>
        <end position="1090"/>
    </location>
</feature>
<evidence type="ECO:0000313" key="5">
    <source>
        <dbReference type="EMBL" id="CBH17364.1"/>
    </source>
</evidence>
<dbReference type="PANTHER" id="PTHR10997:SF18">
    <property type="entry name" value="D-IMPORTIN 7_RANBP7"/>
    <property type="match status" value="1"/>
</dbReference>
<accession>D0A6R3</accession>
<evidence type="ECO:0000256" key="3">
    <source>
        <dbReference type="ARBA" id="ARBA00022927"/>
    </source>
</evidence>
<dbReference type="InterPro" id="IPR016024">
    <property type="entry name" value="ARM-type_fold"/>
</dbReference>
<evidence type="ECO:0008006" key="7">
    <source>
        <dbReference type="Google" id="ProtNLM"/>
    </source>
</evidence>
<dbReference type="PANTHER" id="PTHR10997">
    <property type="entry name" value="IMPORTIN-7, 8, 11"/>
    <property type="match status" value="1"/>
</dbReference>
<keyword evidence="3" id="KW-0653">Protein transport</keyword>
<reference evidence="6" key="1">
    <citation type="journal article" date="2010" name="PLoS Negl. Trop. Dis.">
        <title>The genome sequence of Trypanosoma brucei gambiense, causative agent of chronic human african trypanosomiasis.</title>
        <authorList>
            <person name="Jackson A.P."/>
            <person name="Sanders M."/>
            <person name="Berry A."/>
            <person name="McQuillan J."/>
            <person name="Aslett M.A."/>
            <person name="Quail M.A."/>
            <person name="Chukualim B."/>
            <person name="Capewell P."/>
            <person name="MacLeod A."/>
            <person name="Melville S.E."/>
            <person name="Gibson W."/>
            <person name="Barry J.D."/>
            <person name="Berriman M."/>
            <person name="Hertz-Fowler C."/>
        </authorList>
    </citation>
    <scope>NUCLEOTIDE SEQUENCE [LARGE SCALE GENOMIC DNA]</scope>
    <source>
        <strain evidence="6">MHOM/CI/86/DAL972</strain>
    </source>
</reference>
<evidence type="ECO:0000313" key="6">
    <source>
        <dbReference type="Proteomes" id="UP000002316"/>
    </source>
</evidence>
<keyword evidence="3" id="KW-0813">Transport</keyword>
<dbReference type="OrthoDB" id="760868at2759"/>
<gene>
    <name evidence="5" type="ORF">TbgDal_XI4820</name>
</gene>
<evidence type="ECO:0000256" key="4">
    <source>
        <dbReference type="SAM" id="MobiDB-lite"/>
    </source>
</evidence>
<dbReference type="Gene3D" id="1.25.10.10">
    <property type="entry name" value="Leucine-rich Repeat Variant"/>
    <property type="match status" value="1"/>
</dbReference>
<keyword evidence="2" id="KW-0963">Cytoplasm</keyword>
<dbReference type="GeneID" id="23867477"/>
<dbReference type="Proteomes" id="UP000002316">
    <property type="component" value="Chromosome 11"/>
</dbReference>
<dbReference type="AlphaFoldDB" id="D0A6R3"/>
<sequence length="1202" mass="132511">MVDEETLVQIFTATLSADKATRKEAETALANLSNDPNIIPQLIRFACNDLRQAGAAAQVAQHAASIRVRNVVGRSDWNRQSYFTENVKANVRDCIVPLQCSSHVPPAVRRQLLDTTQELITYDYPASWPTLMPQLTSILDECVNVLNSDVGGVATPPYETAAARLRAALGVLLACCRYYNNPINVDAEAVDDFVDRIGPSLVSLAELLGSAWGQELLQHSHAVCQTGVPLTFEISPLHTVLTDCLRIVLKCFHELTASRWPRFLCERPEMEHFCRVCVVQLSEAAYSTLLPLYRHRISSCEDDENGEVDLATTDESAVWKLLKWVTRLSYQLVQELMFPKKCESRARGSAKYFCENILLPLVQQALEFIRWHASPRIVTSKAYILALEIITLAVEHSAVYRQILFPNAGELLTQLLFPRLAFSSVDAELWSTNPVEYVRRQTDPQEDMYSARVVSGSLILALTTPSRPFHDALALTNFMHFVLEKLSTHSAAAACGGVEESRVVDACFFAVYQFGGMLDVAGFPNERVEWLISEYIIPAAAYPAGILRARCALVLSVLAPKIKWSSSQAYQRVVHVVLRLLQDAEPPVRIQACSSFAPLICHPFAHEVITPVIGEVIQNYFSAMRMMDNEDVVRTLRKTIRHYRRTLSQWALQLTDVLAQHFEQMLGRALSEGHTDSVLESLDACNSEKSSKTLGGAGESTVSDSIMAADEVLDTLVTLVRSLPQPNVSTPGSKPVDDLLLQIQERTAPMLFAVLAQEGGSCFGFMDATLMLLTTVLSKSTAVSTGTWKLLLCLYQLVSQGSVDYFSQMLPPLDNFVCVAPREFLCFPMKELCEVPTFAAGVADSTPAQLVSIMCDTVLNNESDLRLSELAAVPKMYDSMLQNLWSLKQKNPEEGESRVAAARGLVEYVIQTALRVLNDPQCRQMHRRTFTILFVNSVFSAILADPDLAIRSLSSAGALVPLFANYIELVQGKELQAMLRSYDRRLFIMTVASVTQIMCAKDQQMSDCVAEVLCGVLQSSVLTDFSHAELVMAEEEAKKPELGDDGEDEWSNDGLDDDLVDNAEDEDEDDDDDEWDDDGEDSDDDLDANGMADEGHLQALLMEAAAARKDAKGGAGCDEEEENLLDEADFVSPIDSCNAWSLLLSAVNLCSLSAASAPPAQFIQVAKGAAAQQQLSAVQQVSDMMGQLMVLREQRKGAASSS</sequence>
<dbReference type="VEuPathDB" id="TriTrypDB:Tbg972.11.4820"/>
<feature type="compositionally biased region" description="Acidic residues" evidence="4">
    <location>
        <begin position="1043"/>
        <end position="1087"/>
    </location>
</feature>